<protein>
    <submittedName>
        <fullName evidence="5">Exonuclease 3'-5' domain-containing protein 1</fullName>
    </submittedName>
</protein>
<keyword evidence="5" id="KW-0540">Nuclease</keyword>
<dbReference type="InterPro" id="IPR012337">
    <property type="entry name" value="RNaseH-like_sf"/>
</dbReference>
<evidence type="ECO:0000256" key="2">
    <source>
        <dbReference type="SAM" id="MobiDB-lite"/>
    </source>
</evidence>
<dbReference type="Gene3D" id="3.30.420.10">
    <property type="entry name" value="Ribonuclease H-like superfamily/Ribonuclease H"/>
    <property type="match status" value="1"/>
</dbReference>
<proteinExistence type="predicted"/>
<evidence type="ECO:0000313" key="5">
    <source>
        <dbReference type="EMBL" id="KAF3324571.1"/>
    </source>
</evidence>
<dbReference type="CDD" id="cd00105">
    <property type="entry name" value="KH-I"/>
    <property type="match status" value="1"/>
</dbReference>
<dbReference type="OrthoDB" id="26838at2759"/>
<keyword evidence="1" id="KW-0694">RNA-binding</keyword>
<dbReference type="InterPro" id="IPR004087">
    <property type="entry name" value="KH_dom"/>
</dbReference>
<comment type="caution">
    <text evidence="5">The sequence shown here is derived from an EMBL/GenBank/DDBJ whole genome shotgun (WGS) entry which is preliminary data.</text>
</comment>
<dbReference type="GO" id="GO:0006139">
    <property type="term" value="P:nucleobase-containing compound metabolic process"/>
    <property type="evidence" value="ECO:0007669"/>
    <property type="project" value="InterPro"/>
</dbReference>
<dbReference type="PROSITE" id="PS50084">
    <property type="entry name" value="KH_TYPE_1"/>
    <property type="match status" value="1"/>
</dbReference>
<feature type="region of interest" description="Disordered" evidence="2">
    <location>
        <begin position="1"/>
        <end position="22"/>
    </location>
</feature>
<dbReference type="SUPFAM" id="SSF53098">
    <property type="entry name" value="Ribonuclease H-like"/>
    <property type="match status" value="1"/>
</dbReference>
<dbReference type="SMART" id="SM00322">
    <property type="entry name" value="KH"/>
    <property type="match status" value="1"/>
</dbReference>
<feature type="domain" description="3'-5' exonuclease" evidence="4">
    <location>
        <begin position="34"/>
        <end position="214"/>
    </location>
</feature>
<keyword evidence="5" id="KW-0269">Exonuclease</keyword>
<feature type="domain" description="K Homology" evidence="3">
    <location>
        <begin position="256"/>
        <end position="321"/>
    </location>
</feature>
<evidence type="ECO:0000256" key="1">
    <source>
        <dbReference type="PROSITE-ProRule" id="PRU00117"/>
    </source>
</evidence>
<dbReference type="SMART" id="SM00474">
    <property type="entry name" value="35EXOc"/>
    <property type="match status" value="1"/>
</dbReference>
<dbReference type="InterPro" id="IPR036397">
    <property type="entry name" value="RNaseH_sf"/>
</dbReference>
<dbReference type="CDD" id="cd06148">
    <property type="entry name" value="Egl_like_exo"/>
    <property type="match status" value="1"/>
</dbReference>
<keyword evidence="6" id="KW-1185">Reference proteome</keyword>
<dbReference type="Proteomes" id="UP000623129">
    <property type="component" value="Unassembled WGS sequence"/>
</dbReference>
<name>A0A833QMD8_9POAL</name>
<gene>
    <name evidence="5" type="ORF">FCM35_KLT10728</name>
</gene>
<keyword evidence="5" id="KW-0378">Hydrolase</keyword>
<evidence type="ECO:0000259" key="4">
    <source>
        <dbReference type="SMART" id="SM00474"/>
    </source>
</evidence>
<accession>A0A833QMD8</accession>
<dbReference type="PANTHER" id="PTHR46814">
    <property type="entry name" value="EGALITARIAN, ISOFORM B"/>
    <property type="match status" value="1"/>
</dbReference>
<dbReference type="InterPro" id="IPR036612">
    <property type="entry name" value="KH_dom_type_1_sf"/>
</dbReference>
<dbReference type="SUPFAM" id="SSF54791">
    <property type="entry name" value="Eukaryotic type KH-domain (KH-domain type I)"/>
    <property type="match status" value="1"/>
</dbReference>
<dbReference type="EMBL" id="SWLB01000021">
    <property type="protein sequence ID" value="KAF3324571.1"/>
    <property type="molecule type" value="Genomic_DNA"/>
</dbReference>
<organism evidence="5 6">
    <name type="scientific">Carex littledalei</name>
    <dbReference type="NCBI Taxonomy" id="544730"/>
    <lineage>
        <taxon>Eukaryota</taxon>
        <taxon>Viridiplantae</taxon>
        <taxon>Streptophyta</taxon>
        <taxon>Embryophyta</taxon>
        <taxon>Tracheophyta</taxon>
        <taxon>Spermatophyta</taxon>
        <taxon>Magnoliopsida</taxon>
        <taxon>Liliopsida</taxon>
        <taxon>Poales</taxon>
        <taxon>Cyperaceae</taxon>
        <taxon>Cyperoideae</taxon>
        <taxon>Cariceae</taxon>
        <taxon>Carex</taxon>
        <taxon>Carex subgen. Euthyceras</taxon>
    </lineage>
</organism>
<dbReference type="Pfam" id="PF01612">
    <property type="entry name" value="DNA_pol_A_exo1"/>
    <property type="match status" value="1"/>
</dbReference>
<evidence type="ECO:0000259" key="3">
    <source>
        <dbReference type="SMART" id="SM00322"/>
    </source>
</evidence>
<dbReference type="InterPro" id="IPR002562">
    <property type="entry name" value="3'-5'_exonuclease_dom"/>
</dbReference>
<dbReference type="GO" id="GO:0003723">
    <property type="term" value="F:RNA binding"/>
    <property type="evidence" value="ECO:0007669"/>
    <property type="project" value="UniProtKB-UniRule"/>
</dbReference>
<dbReference type="Pfam" id="PF00013">
    <property type="entry name" value="KH_1"/>
    <property type="match status" value="1"/>
</dbReference>
<reference evidence="5" key="1">
    <citation type="submission" date="2020-01" db="EMBL/GenBank/DDBJ databases">
        <title>Genome sequence of Kobresia littledalei, the first chromosome-level genome in the family Cyperaceae.</title>
        <authorList>
            <person name="Qu G."/>
        </authorList>
    </citation>
    <scope>NUCLEOTIDE SEQUENCE</scope>
    <source>
        <strain evidence="5">C.B.Clarke</strain>
        <tissue evidence="5">Leaf</tissue>
    </source>
</reference>
<dbReference type="Gene3D" id="3.30.1370.10">
    <property type="entry name" value="K Homology domain, type 1"/>
    <property type="match status" value="1"/>
</dbReference>
<dbReference type="InterPro" id="IPR004088">
    <property type="entry name" value="KH_dom_type_1"/>
</dbReference>
<evidence type="ECO:0000313" key="6">
    <source>
        <dbReference type="Proteomes" id="UP000623129"/>
    </source>
</evidence>
<dbReference type="PANTHER" id="PTHR46814:SF1">
    <property type="entry name" value="EGALITARIAN, ISOFORM B"/>
    <property type="match status" value="1"/>
</dbReference>
<dbReference type="GO" id="GO:0008408">
    <property type="term" value="F:3'-5' exonuclease activity"/>
    <property type="evidence" value="ECO:0007669"/>
    <property type="project" value="InterPro"/>
</dbReference>
<sequence length="323" mass="36122">MDASNSNPHTSFLNQSQPHSSITSGGNNFTAVPIHIVTQQSQLPVEFLKPSPENQLVIGLDCEGVDLSRYGTLCIMQLAFSDAIYIVDAIEGGAAVMEACKPALESNYVTKALYFQFGIKLNNVMDTQVAYSIIEEQEGQIKRVEDDYMSFVAVLADPRYCGVSYHEKEQVRDLLRQDPSFWIRRPLSEIMIKSATDDVKFLLSIYQKMVHKLSNQSLSRVFVRGALYCRCFCLADTNAEWPPLSLIPGAEQIPEREILSILNIPSHKMGPVIGKKGSFIRFVRQSSKAKIFAEGTAKKVFIIGRPEEVRRAKALIQGKILEV</sequence>
<dbReference type="AlphaFoldDB" id="A0A833QMD8"/>